<feature type="domain" description="CRAL-TRIO" evidence="3">
    <location>
        <begin position="466"/>
        <end position="635"/>
    </location>
</feature>
<name>A0A9W7EGR3_9STRA</name>
<protein>
    <submittedName>
        <fullName evidence="4">Uncharacterized protein</fullName>
    </submittedName>
</protein>
<dbReference type="SMART" id="SM00516">
    <property type="entry name" value="SEC14"/>
    <property type="match status" value="1"/>
</dbReference>
<proteinExistence type="predicted"/>
<dbReference type="InterPro" id="IPR001849">
    <property type="entry name" value="PH_domain"/>
</dbReference>
<dbReference type="SUPFAM" id="SSF52087">
    <property type="entry name" value="CRAL/TRIO domain"/>
    <property type="match status" value="1"/>
</dbReference>
<evidence type="ECO:0000313" key="4">
    <source>
        <dbReference type="EMBL" id="GMH77360.1"/>
    </source>
</evidence>
<dbReference type="AlphaFoldDB" id="A0A9W7EGR3"/>
<dbReference type="Pfam" id="PF00650">
    <property type="entry name" value="CRAL_TRIO"/>
    <property type="match status" value="1"/>
</dbReference>
<feature type="compositionally biased region" description="Low complexity" evidence="1">
    <location>
        <begin position="89"/>
        <end position="101"/>
    </location>
</feature>
<keyword evidence="5" id="KW-1185">Reference proteome</keyword>
<feature type="domain" description="PH" evidence="2">
    <location>
        <begin position="7"/>
        <end position="142"/>
    </location>
</feature>
<dbReference type="InterPro" id="IPR011993">
    <property type="entry name" value="PH-like_dom_sf"/>
</dbReference>
<dbReference type="Gene3D" id="2.30.29.30">
    <property type="entry name" value="Pleckstrin-homology domain (PH domain)/Phosphotyrosine-binding domain (PTB)"/>
    <property type="match status" value="1"/>
</dbReference>
<dbReference type="CDD" id="cd00170">
    <property type="entry name" value="SEC14"/>
    <property type="match status" value="1"/>
</dbReference>
<dbReference type="OrthoDB" id="1434354at2759"/>
<dbReference type="SMART" id="SM00233">
    <property type="entry name" value="PH"/>
    <property type="match status" value="1"/>
</dbReference>
<dbReference type="Pfam" id="PF00169">
    <property type="entry name" value="PH"/>
    <property type="match status" value="1"/>
</dbReference>
<evidence type="ECO:0000259" key="2">
    <source>
        <dbReference type="PROSITE" id="PS50003"/>
    </source>
</evidence>
<comment type="caution">
    <text evidence="4">The sequence shown here is derived from an EMBL/GenBank/DDBJ whole genome shotgun (WGS) entry which is preliminary data.</text>
</comment>
<accession>A0A9W7EGR3</accession>
<sequence>MPSAPFGIQLTGYLYKQTARKMTRGWERRFTVLTKVGIHWFRRTEGYDMFGEETGQVSLTDITSVGPKEETMTAAEASQLFDVDEDGNTSPKSSPTTTSSGSEKVTIYSFKIKTKDGYSRTFRCSKEEERERWIEAITMTIAQIQFETEKRANTPPEELSMALERKESISNVDYAPVGSPFKKPKFLYHSDMGGSCWGGAAPPSPTLISCNSSVVRAFNANDAPWGEAGAVEVTVGEKDAVTVYLTNGAKCNISYDKLEEIAALNTSSEGKKLKGIKLEGEKVDASGYKYAGDPLLVCRVTVAAVRKPKAGTSAGAAAPGTAKGGGSNGLLTTAATLALQPMALMAASVLSSSNFFSPFSSYLPTLSTEQGFVICLLFNAVPFLPYAVTTLFAKKPKAKTFDVVLQCYEESEASIHSDDLEKPVPGRFIQGTKKDPPGTAEKRWASTMAWRKRNNIDTICLEPHPYYNEIKRCYPHFYCGLDLTGKQICYYERPGFLNLKRLSEIGVPTMVRHYTWQNEFCWMYMSTSKEDTRSLSGIDVQNVGLYDLKGVVKEFLGAISKISGEHYPERAGKIIILNAPGWFSMLWNVIKLGVDPNTQKKVFILSESAAKKRMKELIPHESVPKEYGGGATFASDAPAVEKDFPGPLGKEKESARYCSFYEVAMNDYAKRLNSKQKLPMPAAFAWEREDRVMGKEEYLATYEHGWESFESQLHLPRDKWDPEGWPGMLFKKE</sequence>
<dbReference type="InterPro" id="IPR051026">
    <property type="entry name" value="PI/PC_transfer"/>
</dbReference>
<dbReference type="InterPro" id="IPR001251">
    <property type="entry name" value="CRAL-TRIO_dom"/>
</dbReference>
<dbReference type="SUPFAM" id="SSF50729">
    <property type="entry name" value="PH domain-like"/>
    <property type="match status" value="1"/>
</dbReference>
<dbReference type="InterPro" id="IPR036865">
    <property type="entry name" value="CRAL-TRIO_dom_sf"/>
</dbReference>
<dbReference type="Gene3D" id="3.40.525.10">
    <property type="entry name" value="CRAL-TRIO lipid binding domain"/>
    <property type="match status" value="1"/>
</dbReference>
<dbReference type="EMBL" id="BRXZ01001724">
    <property type="protein sequence ID" value="GMH77360.1"/>
    <property type="molecule type" value="Genomic_DNA"/>
</dbReference>
<feature type="region of interest" description="Disordered" evidence="1">
    <location>
        <begin position="80"/>
        <end position="101"/>
    </location>
</feature>
<dbReference type="Proteomes" id="UP001165082">
    <property type="component" value="Unassembled WGS sequence"/>
</dbReference>
<dbReference type="PROSITE" id="PS50003">
    <property type="entry name" value="PH_DOMAIN"/>
    <property type="match status" value="1"/>
</dbReference>
<reference evidence="4" key="1">
    <citation type="submission" date="2022-07" db="EMBL/GenBank/DDBJ databases">
        <title>Genome analysis of Parmales, a sister group of diatoms, reveals the evolutionary specialization of diatoms from phago-mixotrophs to photoautotrophs.</title>
        <authorList>
            <person name="Ban H."/>
            <person name="Sato S."/>
            <person name="Yoshikawa S."/>
            <person name="Kazumasa Y."/>
            <person name="Nakamura Y."/>
            <person name="Ichinomiya M."/>
            <person name="Saitoh K."/>
            <person name="Sato N."/>
            <person name="Blanc-Mathieu R."/>
            <person name="Endo H."/>
            <person name="Kuwata A."/>
            <person name="Ogata H."/>
        </authorList>
    </citation>
    <scope>NUCLEOTIDE SEQUENCE</scope>
</reference>
<dbReference type="PANTHER" id="PTHR45657">
    <property type="entry name" value="CRAL-TRIO DOMAIN-CONTAINING PROTEIN YKL091C-RELATED"/>
    <property type="match status" value="1"/>
</dbReference>
<dbReference type="PROSITE" id="PS50191">
    <property type="entry name" value="CRAL_TRIO"/>
    <property type="match status" value="1"/>
</dbReference>
<evidence type="ECO:0000256" key="1">
    <source>
        <dbReference type="SAM" id="MobiDB-lite"/>
    </source>
</evidence>
<evidence type="ECO:0000259" key="3">
    <source>
        <dbReference type="PROSITE" id="PS50191"/>
    </source>
</evidence>
<dbReference type="CDD" id="cd00821">
    <property type="entry name" value="PH"/>
    <property type="match status" value="1"/>
</dbReference>
<organism evidence="4 5">
    <name type="scientific">Triparma retinervis</name>
    <dbReference type="NCBI Taxonomy" id="2557542"/>
    <lineage>
        <taxon>Eukaryota</taxon>
        <taxon>Sar</taxon>
        <taxon>Stramenopiles</taxon>
        <taxon>Ochrophyta</taxon>
        <taxon>Bolidophyceae</taxon>
        <taxon>Parmales</taxon>
        <taxon>Triparmaceae</taxon>
        <taxon>Triparma</taxon>
    </lineage>
</organism>
<dbReference type="PANTHER" id="PTHR45657:SF61">
    <property type="entry name" value="CRAL-TRIO DOMAIN-CONTAINING PROTEIN"/>
    <property type="match status" value="1"/>
</dbReference>
<gene>
    <name evidence="4" type="ORF">TrRE_jg3183</name>
</gene>
<evidence type="ECO:0000313" key="5">
    <source>
        <dbReference type="Proteomes" id="UP001165082"/>
    </source>
</evidence>